<feature type="domain" description="HAMP" evidence="11">
    <location>
        <begin position="334"/>
        <end position="403"/>
    </location>
</feature>
<dbReference type="EMBL" id="SHKY01000001">
    <property type="protein sequence ID" value="RZU52426.1"/>
    <property type="molecule type" value="Genomic_DNA"/>
</dbReference>
<dbReference type="SMART" id="SM00304">
    <property type="entry name" value="HAMP"/>
    <property type="match status" value="1"/>
</dbReference>
<dbReference type="InterPro" id="IPR013587">
    <property type="entry name" value="Nitrate/nitrite_sensing"/>
</dbReference>
<evidence type="ECO:0000256" key="3">
    <source>
        <dbReference type="ARBA" id="ARBA00012438"/>
    </source>
</evidence>
<dbReference type="GO" id="GO:0005886">
    <property type="term" value="C:plasma membrane"/>
    <property type="evidence" value="ECO:0007669"/>
    <property type="project" value="TreeGrafter"/>
</dbReference>
<dbReference type="SMART" id="SM00387">
    <property type="entry name" value="HATPase_c"/>
    <property type="match status" value="1"/>
</dbReference>
<keyword evidence="9" id="KW-0902">Two-component regulatory system</keyword>
<evidence type="ECO:0000256" key="8">
    <source>
        <dbReference type="ARBA" id="ARBA00022989"/>
    </source>
</evidence>
<keyword evidence="4" id="KW-0597">Phosphoprotein</keyword>
<reference evidence="13 14" key="1">
    <citation type="submission" date="2019-02" db="EMBL/GenBank/DDBJ databases">
        <title>Sequencing the genomes of 1000 actinobacteria strains.</title>
        <authorList>
            <person name="Klenk H.-P."/>
        </authorList>
    </citation>
    <scope>NUCLEOTIDE SEQUENCE [LARGE SCALE GENOMIC DNA]</scope>
    <source>
        <strain evidence="13 14">DSM 45162</strain>
    </source>
</reference>
<evidence type="ECO:0000256" key="2">
    <source>
        <dbReference type="ARBA" id="ARBA00004370"/>
    </source>
</evidence>
<evidence type="ECO:0000313" key="13">
    <source>
        <dbReference type="EMBL" id="RZU52426.1"/>
    </source>
</evidence>
<dbReference type="InterPro" id="IPR010910">
    <property type="entry name" value="Nitrate/nitrite_sensing_bac"/>
</dbReference>
<keyword evidence="7 13" id="KW-0418">Kinase</keyword>
<evidence type="ECO:0000256" key="6">
    <source>
        <dbReference type="ARBA" id="ARBA00022692"/>
    </source>
</evidence>
<dbReference type="Proteomes" id="UP000292564">
    <property type="component" value="Unassembled WGS sequence"/>
</dbReference>
<dbReference type="RefSeq" id="WP_130511042.1">
    <property type="nucleotide sequence ID" value="NZ_SHKY01000001.1"/>
</dbReference>
<dbReference type="Pfam" id="PF00672">
    <property type="entry name" value="HAMP"/>
    <property type="match status" value="1"/>
</dbReference>
<feature type="compositionally biased region" description="Basic residues" evidence="10">
    <location>
        <begin position="748"/>
        <end position="758"/>
    </location>
</feature>
<evidence type="ECO:0000256" key="9">
    <source>
        <dbReference type="ARBA" id="ARBA00023012"/>
    </source>
</evidence>
<keyword evidence="8" id="KW-1133">Transmembrane helix</keyword>
<name>A0A4V2G7F5_9ACTN</name>
<dbReference type="GO" id="GO:0000160">
    <property type="term" value="P:phosphorelay signal transduction system"/>
    <property type="evidence" value="ECO:0007669"/>
    <property type="project" value="UniProtKB-KW"/>
</dbReference>
<evidence type="ECO:0000256" key="4">
    <source>
        <dbReference type="ARBA" id="ARBA00022553"/>
    </source>
</evidence>
<evidence type="ECO:0000256" key="7">
    <source>
        <dbReference type="ARBA" id="ARBA00022777"/>
    </source>
</evidence>
<dbReference type="PROSITE" id="PS50885">
    <property type="entry name" value="HAMP"/>
    <property type="match status" value="1"/>
</dbReference>
<dbReference type="Gene3D" id="6.10.340.10">
    <property type="match status" value="1"/>
</dbReference>
<dbReference type="AlphaFoldDB" id="A0A4V2G7F5"/>
<evidence type="ECO:0000256" key="5">
    <source>
        <dbReference type="ARBA" id="ARBA00022679"/>
    </source>
</evidence>
<dbReference type="PANTHER" id="PTHR45436">
    <property type="entry name" value="SENSOR HISTIDINE KINASE YKOH"/>
    <property type="match status" value="1"/>
</dbReference>
<dbReference type="InterPro" id="IPR050428">
    <property type="entry name" value="TCS_sensor_his_kinase"/>
</dbReference>
<dbReference type="SUPFAM" id="SSF55874">
    <property type="entry name" value="ATPase domain of HSP90 chaperone/DNA topoisomerase II/histidine kinase"/>
    <property type="match status" value="1"/>
</dbReference>
<dbReference type="InterPro" id="IPR003594">
    <property type="entry name" value="HATPase_dom"/>
</dbReference>
<keyword evidence="5" id="KW-0808">Transferase</keyword>
<protein>
    <recommendedName>
        <fullName evidence="3">histidine kinase</fullName>
        <ecNumber evidence="3">2.7.13.3</ecNumber>
    </recommendedName>
</protein>
<feature type="compositionally biased region" description="Pro residues" evidence="10">
    <location>
        <begin position="631"/>
        <end position="642"/>
    </location>
</feature>
<accession>A0A4V2G7F5</accession>
<evidence type="ECO:0000259" key="12">
    <source>
        <dbReference type="PROSITE" id="PS50906"/>
    </source>
</evidence>
<dbReference type="OrthoDB" id="4349881at2"/>
<dbReference type="InterPro" id="IPR003660">
    <property type="entry name" value="HAMP_dom"/>
</dbReference>
<keyword evidence="14" id="KW-1185">Reference proteome</keyword>
<dbReference type="PROSITE" id="PS50906">
    <property type="entry name" value="NIT"/>
    <property type="match status" value="1"/>
</dbReference>
<dbReference type="Gene3D" id="3.30.565.10">
    <property type="entry name" value="Histidine kinase-like ATPase, C-terminal domain"/>
    <property type="match status" value="1"/>
</dbReference>
<feature type="region of interest" description="Disordered" evidence="10">
    <location>
        <begin position="631"/>
        <end position="660"/>
    </location>
</feature>
<sequence length="954" mass="100575">MRTRNWSIRSKIIALVTVPLTALLALWIFATVLTAGPAFNLLSARTLLDTVGHPGEALVGELQRERRLTVAFLASTAAQPTALDAQRAVTDRAVATFRRSATGPDAQQAASQTLRTRIAELIADLDGLAGNRAQVDLRQLDPVAAQRLYNTIVDAGFQLFTATATFNDELIDRQVRALTTVGRGQEYLSRTDSLLAGADAAGRLTADLRHELLQSIATARFLLADGVADLPPADRAAFQRLSAGPAFSRLRQMQDVLVETGQVGQKSPVGGTDWQPVYDSSTEQLRAFELAAADSLAQRATPLAMRVLGRLGAAGILGLVAVAASIFVSVRVGRSLVGRLIRLRGEALEMAGERLPGVIRRLQRGEAVDVDVETPPLEYGRDEIGQLGHAFNEVQRTAVQSAVEEANVRRGINEVFLNIARRSQTLLHRQLALLDKMERRETEPRELEDLYRVDHLATRMRRHAEDLVILAGAAPGRGWRNPVPVIDVIRGAISEVEDYKRIDIRSVESSAVLGRAVGDVIHLLAELLENAASFSPPHTRVEVIGQILPNGYALEVEDRGLGMTAEAIEDANRRLLEPPDFDPADSARLGLFVVAQLAGRHGVRVSLRPSAYGGVTAVVLIPGELVTAAPPGPGQPALPAGPSPADKAWDRPLVGSGTQDPARRSLAALQWQGAEELRSITVTGRPVTLDGTVAGAEPDDDAEAGHDAEPVLDGGAAPGGEADQPRTAGGGPSRSAVVDGLSADGLVRRRRTAPRRAPQRNGATVLPAGLERPDPLLRPGPGRPGTGPGRPSTEHPGGNGRSGTAGVPLSAAPDADAAVEPSSLDGLPRRVRQANLVPQLREPAAPLAAVPARSPERVRDLMSALQRGTIRGRQAAAGAPRRAGDPPAVPVQPAAPAEAGAPEDKGFSEAATVLLPAVRDTAGPDQTSAPPPGAGDGGGTATQDDHGNRPEKDA</sequence>
<dbReference type="PANTHER" id="PTHR45436:SF5">
    <property type="entry name" value="SENSOR HISTIDINE KINASE TRCS"/>
    <property type="match status" value="1"/>
</dbReference>
<evidence type="ECO:0000256" key="10">
    <source>
        <dbReference type="SAM" id="MobiDB-lite"/>
    </source>
</evidence>
<dbReference type="Pfam" id="PF02518">
    <property type="entry name" value="HATPase_c"/>
    <property type="match status" value="1"/>
</dbReference>
<dbReference type="EC" id="2.7.13.3" evidence="3"/>
<feature type="region of interest" description="Disordered" evidence="10">
    <location>
        <begin position="689"/>
        <end position="831"/>
    </location>
</feature>
<feature type="domain" description="NIT" evidence="12">
    <location>
        <begin position="53"/>
        <end position="303"/>
    </location>
</feature>
<feature type="compositionally biased region" description="Low complexity" evidence="10">
    <location>
        <begin position="871"/>
        <end position="881"/>
    </location>
</feature>
<feature type="region of interest" description="Disordered" evidence="10">
    <location>
        <begin position="871"/>
        <end position="954"/>
    </location>
</feature>
<dbReference type="InterPro" id="IPR036890">
    <property type="entry name" value="HATPase_C_sf"/>
</dbReference>
<evidence type="ECO:0000313" key="14">
    <source>
        <dbReference type="Proteomes" id="UP000292564"/>
    </source>
</evidence>
<gene>
    <name evidence="13" type="ORF">EV385_4289</name>
</gene>
<organism evidence="13 14">
    <name type="scientific">Krasilnikovia cinnamomea</name>
    <dbReference type="NCBI Taxonomy" id="349313"/>
    <lineage>
        <taxon>Bacteria</taxon>
        <taxon>Bacillati</taxon>
        <taxon>Actinomycetota</taxon>
        <taxon>Actinomycetes</taxon>
        <taxon>Micromonosporales</taxon>
        <taxon>Micromonosporaceae</taxon>
        <taxon>Krasilnikovia</taxon>
    </lineage>
</organism>
<proteinExistence type="predicted"/>
<dbReference type="Pfam" id="PF08376">
    <property type="entry name" value="NIT"/>
    <property type="match status" value="1"/>
</dbReference>
<comment type="catalytic activity">
    <reaction evidence="1">
        <text>ATP + protein L-histidine = ADP + protein N-phospho-L-histidine.</text>
        <dbReference type="EC" id="2.7.13.3"/>
    </reaction>
</comment>
<dbReference type="GO" id="GO:0004673">
    <property type="term" value="F:protein histidine kinase activity"/>
    <property type="evidence" value="ECO:0007669"/>
    <property type="project" value="UniProtKB-EC"/>
</dbReference>
<comment type="subcellular location">
    <subcellularLocation>
        <location evidence="2">Membrane</location>
    </subcellularLocation>
</comment>
<keyword evidence="6" id="KW-0812">Transmembrane</keyword>
<evidence type="ECO:0000259" key="11">
    <source>
        <dbReference type="PROSITE" id="PS50885"/>
    </source>
</evidence>
<comment type="caution">
    <text evidence="13">The sequence shown here is derived from an EMBL/GenBank/DDBJ whole genome shotgun (WGS) entry which is preliminary data.</text>
</comment>
<feature type="compositionally biased region" description="Basic and acidic residues" evidence="10">
    <location>
        <begin position="943"/>
        <end position="954"/>
    </location>
</feature>
<feature type="compositionally biased region" description="Low complexity" evidence="10">
    <location>
        <begin position="891"/>
        <end position="900"/>
    </location>
</feature>
<evidence type="ECO:0000256" key="1">
    <source>
        <dbReference type="ARBA" id="ARBA00000085"/>
    </source>
</evidence>
<keyword evidence="8" id="KW-0472">Membrane</keyword>